<dbReference type="InterPro" id="IPR010359">
    <property type="entry name" value="IrrE_HExxH"/>
</dbReference>
<organism evidence="2 3">
    <name type="scientific">Lysinibacillus louembei</name>
    <dbReference type="NCBI Taxonomy" id="1470088"/>
    <lineage>
        <taxon>Bacteria</taxon>
        <taxon>Bacillati</taxon>
        <taxon>Bacillota</taxon>
        <taxon>Bacilli</taxon>
        <taxon>Bacillales</taxon>
        <taxon>Bacillaceae</taxon>
        <taxon>Lysinibacillus</taxon>
    </lineage>
</organism>
<gene>
    <name evidence="2" type="ORF">R6U77_00975</name>
</gene>
<dbReference type="Pfam" id="PF06114">
    <property type="entry name" value="Peptidase_M78"/>
    <property type="match status" value="1"/>
</dbReference>
<feature type="domain" description="IrrE N-terminal-like" evidence="1">
    <location>
        <begin position="26"/>
        <end position="140"/>
    </location>
</feature>
<dbReference type="EMBL" id="CP137624">
    <property type="protein sequence ID" value="WPK12292.1"/>
    <property type="molecule type" value="Genomic_DNA"/>
</dbReference>
<name>A0ABZ0RYE0_9BACI</name>
<dbReference type="Proteomes" id="UP001322664">
    <property type="component" value="Chromosome"/>
</dbReference>
<accession>A0ABZ0RYE0</accession>
<dbReference type="RefSeq" id="WP_319837070.1">
    <property type="nucleotide sequence ID" value="NZ_CP137624.1"/>
</dbReference>
<proteinExistence type="predicted"/>
<sequence length="148" mass="17540">MRLWIKNIVKQLQEKYNTGCPYSLATHLNIHVLQHDLHHEINGYYKYDRRNRYIVINNNLDKQMQRVVCAHELGHAVLHKRVNTPFMRNNTLLSVDKIEREANKFAAELLITDSDLFDFHEQKTIYDVATLHNVPIQLAELKYKGLFL</sequence>
<dbReference type="PANTHER" id="PTHR43236:SF1">
    <property type="entry name" value="BLL7220 PROTEIN"/>
    <property type="match status" value="1"/>
</dbReference>
<evidence type="ECO:0000313" key="3">
    <source>
        <dbReference type="Proteomes" id="UP001322664"/>
    </source>
</evidence>
<dbReference type="Gene3D" id="1.10.10.2910">
    <property type="match status" value="1"/>
</dbReference>
<evidence type="ECO:0000259" key="1">
    <source>
        <dbReference type="Pfam" id="PF06114"/>
    </source>
</evidence>
<dbReference type="InterPro" id="IPR052345">
    <property type="entry name" value="Rad_response_metalloprotease"/>
</dbReference>
<evidence type="ECO:0000313" key="2">
    <source>
        <dbReference type="EMBL" id="WPK12292.1"/>
    </source>
</evidence>
<dbReference type="PANTHER" id="PTHR43236">
    <property type="entry name" value="ANTITOXIN HIGA1"/>
    <property type="match status" value="1"/>
</dbReference>
<keyword evidence="3" id="KW-1185">Reference proteome</keyword>
<reference evidence="2 3" key="1">
    <citation type="submission" date="2023-09" db="EMBL/GenBank/DDBJ databases">
        <authorList>
            <person name="Page C.A."/>
            <person name="Perez-Diaz I.M."/>
        </authorList>
    </citation>
    <scope>NUCLEOTIDE SEQUENCE [LARGE SCALE GENOMIC DNA]</scope>
    <source>
        <strain evidence="2 3">Ll15</strain>
    </source>
</reference>
<protein>
    <submittedName>
        <fullName evidence="2">ImmA/IrrE family metallo-endopeptidase</fullName>
    </submittedName>
</protein>